<dbReference type="SUPFAM" id="SSF52540">
    <property type="entry name" value="P-loop containing nucleoside triphosphate hydrolases"/>
    <property type="match status" value="1"/>
</dbReference>
<keyword evidence="3 5" id="KW-0347">Helicase</keyword>
<dbReference type="RefSeq" id="WP_186939664.1">
    <property type="nucleotide sequence ID" value="NZ_JACOOA010000009.1"/>
</dbReference>
<dbReference type="Pfam" id="PF00580">
    <property type="entry name" value="UvrD-helicase"/>
    <property type="match status" value="1"/>
</dbReference>
<evidence type="ECO:0000313" key="9">
    <source>
        <dbReference type="Proteomes" id="UP000622448"/>
    </source>
</evidence>
<keyword evidence="2 5" id="KW-0378">Hydrolase</keyword>
<dbReference type="Pfam" id="PF13538">
    <property type="entry name" value="UvrD_C_2"/>
    <property type="match status" value="1"/>
</dbReference>
<evidence type="ECO:0000256" key="5">
    <source>
        <dbReference type="PROSITE-ProRule" id="PRU00560"/>
    </source>
</evidence>
<proteinExistence type="predicted"/>
<dbReference type="InterPro" id="IPR027785">
    <property type="entry name" value="UvrD-like_helicase_C"/>
</dbReference>
<reference evidence="8 9" key="1">
    <citation type="submission" date="2020-08" db="EMBL/GenBank/DDBJ databases">
        <title>Genome public.</title>
        <authorList>
            <person name="Liu C."/>
            <person name="Sun Q."/>
        </authorList>
    </citation>
    <scope>NUCLEOTIDE SEQUENCE [LARGE SCALE GENOMIC DNA]</scope>
    <source>
        <strain evidence="8 9">NSJ-70</strain>
    </source>
</reference>
<dbReference type="InterPro" id="IPR014016">
    <property type="entry name" value="UvrD-like_ATP-bd"/>
</dbReference>
<feature type="domain" description="UvrD-like helicase ATP-binding" evidence="7">
    <location>
        <begin position="233"/>
        <end position="571"/>
    </location>
</feature>
<keyword evidence="9" id="KW-1185">Reference proteome</keyword>
<protein>
    <submittedName>
        <fullName evidence="8">UvrD-helicase domain-containing protein</fullName>
    </submittedName>
</protein>
<feature type="region of interest" description="Disordered" evidence="6">
    <location>
        <begin position="1"/>
        <end position="31"/>
    </location>
</feature>
<evidence type="ECO:0000256" key="3">
    <source>
        <dbReference type="ARBA" id="ARBA00022806"/>
    </source>
</evidence>
<dbReference type="Proteomes" id="UP000622448">
    <property type="component" value="Unassembled WGS sequence"/>
</dbReference>
<evidence type="ECO:0000256" key="1">
    <source>
        <dbReference type="ARBA" id="ARBA00022741"/>
    </source>
</evidence>
<dbReference type="Gene3D" id="3.40.50.300">
    <property type="entry name" value="P-loop containing nucleotide triphosphate hydrolases"/>
    <property type="match status" value="3"/>
</dbReference>
<evidence type="ECO:0000256" key="4">
    <source>
        <dbReference type="ARBA" id="ARBA00022840"/>
    </source>
</evidence>
<dbReference type="EMBL" id="JACOOA010000009">
    <property type="protein sequence ID" value="MBC5585665.1"/>
    <property type="molecule type" value="Genomic_DNA"/>
</dbReference>
<dbReference type="PANTHER" id="PTHR11070">
    <property type="entry name" value="UVRD / RECB / PCRA DNA HELICASE FAMILY MEMBER"/>
    <property type="match status" value="1"/>
</dbReference>
<evidence type="ECO:0000256" key="2">
    <source>
        <dbReference type="ARBA" id="ARBA00022801"/>
    </source>
</evidence>
<accession>A0ABR7BVQ4</accession>
<dbReference type="PANTHER" id="PTHR11070:SF17">
    <property type="entry name" value="DNA HELICASE IV"/>
    <property type="match status" value="1"/>
</dbReference>
<keyword evidence="1 5" id="KW-0547">Nucleotide-binding</keyword>
<organism evidence="8 9">
    <name type="scientific">Eggerthella hominis</name>
    <dbReference type="NCBI Taxonomy" id="2763043"/>
    <lineage>
        <taxon>Bacteria</taxon>
        <taxon>Bacillati</taxon>
        <taxon>Actinomycetota</taxon>
        <taxon>Coriobacteriia</taxon>
        <taxon>Eggerthellales</taxon>
        <taxon>Eggerthellaceae</taxon>
        <taxon>Eggerthella</taxon>
    </lineage>
</organism>
<dbReference type="InterPro" id="IPR027417">
    <property type="entry name" value="P-loop_NTPase"/>
</dbReference>
<sequence>MEHEHTDPTASPETSPEPSPELNPESDPVFEAEQRHLSETYATLQTMGRDLLAKMERNSKDAAADKLAMVDELTVNLASYADAMETYADFATVNRVIDAYNLAQTVDAEKLTSIQVLLRQPYFAKVVMQLKPGQKPKELYIGTAGISDDAYRRLVVDWRSPVAEVYYNQENGPTSYEANGRTIHVDLKLRRQFDIEADRLNAYFDTSVAIQDAMLLASLTKQRTAQMKAITATIQKEQNLVIRHEDVPTLLVSGIAGSGKTSVLMQRIAYLFYQQRESLDPSEVFLITPNPVFEHYIEGVLPDLGERNPECLTWDEFLQGLMPPDRTGGQAPASLDTFERIDAACATFTFDQHDFKELRINGERLVTVGQILQVAAKFKNIPAGPHLVTLMREELLERLESRLKQLASSEKVLDEIAELAPDEQVDLFHETFDPHDENQVRAMGQQYVDARFASARRAVENDDWLRIDRIGMRLLGVENLVPVEWLYLKMALTGLGNPSAKYVMIDEVQDYTVAQLAVLARYFKRAHFLLLGDGNQAIAPGTATFDEVRALFRKARGPLEECRLMTSYRSTPEITQLFASLLSSEERLRISSIQRADTAPVIRAYADRDEYDRALRRTIAEASENDGLTAVIVPQKHQAKQLQKALGDAAPALIDASATLPARGVVLVPLRLAKGLEFDHVIVPDASAQTFPDDPLSRRRLYTTISRATRTITLLAQGEVTPLLADRS</sequence>
<comment type="caution">
    <text evidence="8">The sequence shown here is derived from an EMBL/GenBank/DDBJ whole genome shotgun (WGS) entry which is preliminary data.</text>
</comment>
<evidence type="ECO:0000256" key="6">
    <source>
        <dbReference type="SAM" id="MobiDB-lite"/>
    </source>
</evidence>
<feature type="binding site" evidence="5">
    <location>
        <begin position="254"/>
        <end position="261"/>
    </location>
    <ligand>
        <name>ATP</name>
        <dbReference type="ChEBI" id="CHEBI:30616"/>
    </ligand>
</feature>
<evidence type="ECO:0000313" key="8">
    <source>
        <dbReference type="EMBL" id="MBC5585665.1"/>
    </source>
</evidence>
<keyword evidence="4 5" id="KW-0067">ATP-binding</keyword>
<dbReference type="PROSITE" id="PS51198">
    <property type="entry name" value="UVRD_HELICASE_ATP_BIND"/>
    <property type="match status" value="1"/>
</dbReference>
<name>A0ABR7BVQ4_9ACTN</name>
<gene>
    <name evidence="8" type="ORF">H8S61_15875</name>
</gene>
<evidence type="ECO:0000259" key="7">
    <source>
        <dbReference type="PROSITE" id="PS51198"/>
    </source>
</evidence>
<dbReference type="InterPro" id="IPR000212">
    <property type="entry name" value="DNA_helicase_UvrD/REP"/>
</dbReference>